<proteinExistence type="predicted"/>
<evidence type="ECO:0000313" key="1">
    <source>
        <dbReference type="EMBL" id="CAB3992166.1"/>
    </source>
</evidence>
<dbReference type="AlphaFoldDB" id="A0A6S7GR86"/>
<gene>
    <name evidence="1" type="ORF">PACLA_8A031818</name>
</gene>
<dbReference type="EMBL" id="CACRXK020001993">
    <property type="protein sequence ID" value="CAB3992166.1"/>
    <property type="molecule type" value="Genomic_DNA"/>
</dbReference>
<comment type="caution">
    <text evidence="1">The sequence shown here is derived from an EMBL/GenBank/DDBJ whole genome shotgun (WGS) entry which is preliminary data.</text>
</comment>
<organism evidence="1 2">
    <name type="scientific">Paramuricea clavata</name>
    <name type="common">Red gorgonian</name>
    <name type="synonym">Violescent sea-whip</name>
    <dbReference type="NCBI Taxonomy" id="317549"/>
    <lineage>
        <taxon>Eukaryota</taxon>
        <taxon>Metazoa</taxon>
        <taxon>Cnidaria</taxon>
        <taxon>Anthozoa</taxon>
        <taxon>Octocorallia</taxon>
        <taxon>Malacalcyonacea</taxon>
        <taxon>Plexauridae</taxon>
        <taxon>Paramuricea</taxon>
    </lineage>
</organism>
<protein>
    <submittedName>
        <fullName evidence="1">Uncharacterized protein</fullName>
    </submittedName>
</protein>
<accession>A0A6S7GR86</accession>
<dbReference type="Proteomes" id="UP001152795">
    <property type="component" value="Unassembled WGS sequence"/>
</dbReference>
<keyword evidence="2" id="KW-1185">Reference proteome</keyword>
<name>A0A6S7GR86_PARCT</name>
<sequence length="477" mass="54442">MSLVKIKIIYDYYTTKRITPIFIREEDLINLCYEEFKTRLISEVPHLDKVGSSLQLTVFEDNVEVDLSPSYFTFQINGLLEKEKTISVKAFTFDSPGLPSAPSFESMNEKHCNIDFDTSQSHGQITLLTIQQPRVRRLIALSDSTNDQNELMYPDDIDDFEDDETFQPKAKSNNSRVMLPLERYAKKQQKAVDDIQRQLQIKKRELLIRENKINTALQQNRAKVGNGNQVTCGSCHLKLGHMKKRCEYSPCKSPYSCGITSKHGVEKMEITTLQREVAKLELTLIAARNEVQNAERVTEKVLSSASKQIEDCIVREYPDRYTSFGRRNWVVLNKDVALLQKHLQGRLSSRENVMALVHSVVFNSSTDHRMSSQKRLLSNEYGIVFPTDTIKTKEKKLKQVFFSASHQETQDLQLALKLQEEMESESMGQCTVADSDFNNQAEDEATANDVPVIANADLEFEANATAALLQLQQRKGH</sequence>
<evidence type="ECO:0000313" key="2">
    <source>
        <dbReference type="Proteomes" id="UP001152795"/>
    </source>
</evidence>
<reference evidence="1" key="1">
    <citation type="submission" date="2020-04" db="EMBL/GenBank/DDBJ databases">
        <authorList>
            <person name="Alioto T."/>
            <person name="Alioto T."/>
            <person name="Gomez Garrido J."/>
        </authorList>
    </citation>
    <scope>NUCLEOTIDE SEQUENCE</scope>
    <source>
        <strain evidence="1">A484AB</strain>
    </source>
</reference>